<evidence type="ECO:0000256" key="3">
    <source>
        <dbReference type="ARBA" id="ARBA00022679"/>
    </source>
</evidence>
<sequence>MSLTSKSYLHADKRAESQTPIELYHGPYRILKSERAKVPFQRRPGSFRFGTLFTWCLWLLQIGLEWRIAGHTQSNTAYFMWGVWAALTAEIFLSLQEVTYALNLLFVLFSAEKICPRPAYRLIGDEAPTVDVCITCCGEAVDIIMNTLLAATRQKYPSHCFRVIILDDGRDVNLREAVEALGHKSVEKNNPQVLYRSRQVTVGKRSYYKAGNLQFGIEECGRLGKSEFFACLDADMIPESDWLSSLVPHLILDFQLALANPPQNYYNIPPGDPLAQQTDLDIYFTLYEMLNDLVGGAMCSGTGFVIRHRALEDIGGWPLVDAGEDIICSTSLKNARWKTAHIPEAVQFGLAPESFKVLVKQRIRWTDCGIAVHKKFGFYLNLPGWGTQLTWHQRVLGILLACWEYTPITTFIALIILPLALFTQDSDEFIAFSSHRDLPALRLISAILYLTYSINQYNLFSHIGLRLIANHQSMEIWCAPYLAARCALSLLPGFAKHLHFESTGSIASVVEERSSLRRMPLPQRMLTSDMILYSTYVLYASIPLLLRAWQSFSLGIALYPFPSVILKLFACVWKAGVPLLYMLFPPSVQEWKELTWEDEDGVRRPIVKGNSSQLPHRNSRWTVLGDLLIIWLCF</sequence>
<dbReference type="SUPFAM" id="SSF53448">
    <property type="entry name" value="Nucleotide-diphospho-sugar transferases"/>
    <property type="match status" value="1"/>
</dbReference>
<comment type="subcellular location">
    <subcellularLocation>
        <location evidence="1">Membrane</location>
        <topology evidence="1">Multi-pass membrane protein</topology>
    </subcellularLocation>
</comment>
<dbReference type="GO" id="GO:0016020">
    <property type="term" value="C:membrane"/>
    <property type="evidence" value="ECO:0007669"/>
    <property type="project" value="UniProtKB-SubCell"/>
</dbReference>
<dbReference type="PANTHER" id="PTHR43867:SF2">
    <property type="entry name" value="CELLULOSE SYNTHASE CATALYTIC SUBUNIT A [UDP-FORMING]"/>
    <property type="match status" value="1"/>
</dbReference>
<evidence type="ECO:0000313" key="7">
    <source>
        <dbReference type="EMBL" id="KAF2420713.1"/>
    </source>
</evidence>
<dbReference type="InterPro" id="IPR050321">
    <property type="entry name" value="Glycosyltr_2/OpgH_subfam"/>
</dbReference>
<evidence type="ECO:0000256" key="4">
    <source>
        <dbReference type="ARBA" id="ARBA00022692"/>
    </source>
</evidence>
<keyword evidence="3 7" id="KW-0808">Transferase</keyword>
<comment type="caution">
    <text evidence="7">The sequence shown here is derived from an EMBL/GenBank/DDBJ whole genome shotgun (WGS) entry which is preliminary data.</text>
</comment>
<dbReference type="Pfam" id="PF13641">
    <property type="entry name" value="Glyco_tranf_2_3"/>
    <property type="match status" value="1"/>
</dbReference>
<dbReference type="AlphaFoldDB" id="A0A9P4NGW9"/>
<evidence type="ECO:0000256" key="5">
    <source>
        <dbReference type="ARBA" id="ARBA00022989"/>
    </source>
</evidence>
<dbReference type="Proteomes" id="UP000800235">
    <property type="component" value="Unassembled WGS sequence"/>
</dbReference>
<protein>
    <submittedName>
        <fullName evidence="7">Nucleotide-diphospho-sugar transferase</fullName>
    </submittedName>
</protein>
<gene>
    <name evidence="7" type="ORF">EJ08DRAFT_641977</name>
</gene>
<evidence type="ECO:0000256" key="2">
    <source>
        <dbReference type="ARBA" id="ARBA00022676"/>
    </source>
</evidence>
<dbReference type="InterPro" id="IPR029044">
    <property type="entry name" value="Nucleotide-diphossugar_trans"/>
</dbReference>
<keyword evidence="5" id="KW-1133">Transmembrane helix</keyword>
<dbReference type="OrthoDB" id="72851at2759"/>
<dbReference type="EMBL" id="MU007107">
    <property type="protein sequence ID" value="KAF2420713.1"/>
    <property type="molecule type" value="Genomic_DNA"/>
</dbReference>
<keyword evidence="6" id="KW-0472">Membrane</keyword>
<keyword evidence="2" id="KW-0328">Glycosyltransferase</keyword>
<reference evidence="7" key="1">
    <citation type="journal article" date="2020" name="Stud. Mycol.">
        <title>101 Dothideomycetes genomes: a test case for predicting lifestyles and emergence of pathogens.</title>
        <authorList>
            <person name="Haridas S."/>
            <person name="Albert R."/>
            <person name="Binder M."/>
            <person name="Bloem J."/>
            <person name="Labutti K."/>
            <person name="Salamov A."/>
            <person name="Andreopoulos B."/>
            <person name="Baker S."/>
            <person name="Barry K."/>
            <person name="Bills G."/>
            <person name="Bluhm B."/>
            <person name="Cannon C."/>
            <person name="Castanera R."/>
            <person name="Culley D."/>
            <person name="Daum C."/>
            <person name="Ezra D."/>
            <person name="Gonzalez J."/>
            <person name="Henrissat B."/>
            <person name="Kuo A."/>
            <person name="Liang C."/>
            <person name="Lipzen A."/>
            <person name="Lutzoni F."/>
            <person name="Magnuson J."/>
            <person name="Mondo S."/>
            <person name="Nolan M."/>
            <person name="Ohm R."/>
            <person name="Pangilinan J."/>
            <person name="Park H.-J."/>
            <person name="Ramirez L."/>
            <person name="Alfaro M."/>
            <person name="Sun H."/>
            <person name="Tritt A."/>
            <person name="Yoshinaga Y."/>
            <person name="Zwiers L.-H."/>
            <person name="Turgeon B."/>
            <person name="Goodwin S."/>
            <person name="Spatafora J."/>
            <person name="Crous P."/>
            <person name="Grigoriev I."/>
        </authorList>
    </citation>
    <scope>NUCLEOTIDE SEQUENCE</scope>
    <source>
        <strain evidence="7">CBS 130266</strain>
    </source>
</reference>
<keyword evidence="8" id="KW-1185">Reference proteome</keyword>
<name>A0A9P4NGW9_9PEZI</name>
<organism evidence="7 8">
    <name type="scientific">Tothia fuscella</name>
    <dbReference type="NCBI Taxonomy" id="1048955"/>
    <lineage>
        <taxon>Eukaryota</taxon>
        <taxon>Fungi</taxon>
        <taxon>Dikarya</taxon>
        <taxon>Ascomycota</taxon>
        <taxon>Pezizomycotina</taxon>
        <taxon>Dothideomycetes</taxon>
        <taxon>Pleosporomycetidae</taxon>
        <taxon>Venturiales</taxon>
        <taxon>Cylindrosympodiaceae</taxon>
        <taxon>Tothia</taxon>
    </lineage>
</organism>
<dbReference type="PANTHER" id="PTHR43867">
    <property type="entry name" value="CELLULOSE SYNTHASE CATALYTIC SUBUNIT A [UDP-FORMING]"/>
    <property type="match status" value="1"/>
</dbReference>
<accession>A0A9P4NGW9</accession>
<keyword evidence="4" id="KW-0812">Transmembrane</keyword>
<proteinExistence type="predicted"/>
<evidence type="ECO:0000256" key="1">
    <source>
        <dbReference type="ARBA" id="ARBA00004141"/>
    </source>
</evidence>
<dbReference type="Gene3D" id="3.90.550.10">
    <property type="entry name" value="Spore Coat Polysaccharide Biosynthesis Protein SpsA, Chain A"/>
    <property type="match status" value="1"/>
</dbReference>
<dbReference type="GO" id="GO:0016757">
    <property type="term" value="F:glycosyltransferase activity"/>
    <property type="evidence" value="ECO:0007669"/>
    <property type="project" value="UniProtKB-KW"/>
</dbReference>
<evidence type="ECO:0000256" key="6">
    <source>
        <dbReference type="ARBA" id="ARBA00023136"/>
    </source>
</evidence>
<evidence type="ECO:0000313" key="8">
    <source>
        <dbReference type="Proteomes" id="UP000800235"/>
    </source>
</evidence>